<proteinExistence type="predicted"/>
<dbReference type="AlphaFoldDB" id="A0A6P2K1E0"/>
<evidence type="ECO:0000313" key="2">
    <source>
        <dbReference type="EMBL" id="VWB47811.1"/>
    </source>
</evidence>
<dbReference type="Proteomes" id="UP000494162">
    <property type="component" value="Unassembled WGS sequence"/>
</dbReference>
<accession>A0A6P2K1E0</accession>
<organism evidence="2 3">
    <name type="scientific">Burkholderia pseudomultivorans</name>
    <dbReference type="NCBI Taxonomy" id="1207504"/>
    <lineage>
        <taxon>Bacteria</taxon>
        <taxon>Pseudomonadati</taxon>
        <taxon>Pseudomonadota</taxon>
        <taxon>Betaproteobacteria</taxon>
        <taxon>Burkholderiales</taxon>
        <taxon>Burkholderiaceae</taxon>
        <taxon>Burkholderia</taxon>
        <taxon>Burkholderia cepacia complex</taxon>
    </lineage>
</organism>
<evidence type="ECO:0000313" key="3">
    <source>
        <dbReference type="Proteomes" id="UP000494162"/>
    </source>
</evidence>
<gene>
    <name evidence="2" type="ORF">BPS26883_02200</name>
</gene>
<name>A0A6P2K1E0_9BURK</name>
<feature type="region of interest" description="Disordered" evidence="1">
    <location>
        <begin position="197"/>
        <end position="220"/>
    </location>
</feature>
<evidence type="ECO:0000256" key="1">
    <source>
        <dbReference type="SAM" id="MobiDB-lite"/>
    </source>
</evidence>
<sequence>MRYTVDGAREHAPLSRGAPVLHSGGVNQVGATAPSKLGATGSGRRAARTDTPVQVDSAEPTQRPFHRGARSAAPGAALSDGCVNAKSTAFSVRLHAGGRPPIAAATFRAMADLVPDGLPFLSPAERQAAGFADLFRQVRFVGHRDSRAEKEPCTVAPGGIVRCAAIRRTHGHRRAPHQCASSPSSWRRSALARVRGSSQIAKNARANAGSVTSAVRRPLV</sequence>
<protein>
    <submittedName>
        <fullName evidence="2">Uncharacterized protein</fullName>
    </submittedName>
</protein>
<reference evidence="2 3" key="1">
    <citation type="submission" date="2019-09" db="EMBL/GenBank/DDBJ databases">
        <authorList>
            <person name="Depoorter E."/>
        </authorList>
    </citation>
    <scope>NUCLEOTIDE SEQUENCE [LARGE SCALE GENOMIC DNA]</scope>
    <source>
        <strain evidence="2">LMG 26883</strain>
    </source>
</reference>
<dbReference type="EMBL" id="CABVPP010000012">
    <property type="protein sequence ID" value="VWB47811.1"/>
    <property type="molecule type" value="Genomic_DNA"/>
</dbReference>
<feature type="region of interest" description="Disordered" evidence="1">
    <location>
        <begin position="1"/>
        <end position="73"/>
    </location>
</feature>